<evidence type="ECO:0000313" key="1">
    <source>
        <dbReference type="EMBL" id="TQM25740.1"/>
    </source>
</evidence>
<protein>
    <recommendedName>
        <fullName evidence="3">Histidine kinase/DNA gyrase B/HSP90-like ATPase</fullName>
    </recommendedName>
</protein>
<dbReference type="AlphaFoldDB" id="A0A543EVX1"/>
<dbReference type="Proteomes" id="UP000316331">
    <property type="component" value="Unassembled WGS sequence"/>
</dbReference>
<proteinExistence type="predicted"/>
<comment type="caution">
    <text evidence="1">The sequence shown here is derived from an EMBL/GenBank/DDBJ whole genome shotgun (WGS) entry which is preliminary data.</text>
</comment>
<dbReference type="EMBL" id="VFPG01000002">
    <property type="protein sequence ID" value="TQM25740.1"/>
    <property type="molecule type" value="Genomic_DNA"/>
</dbReference>
<dbReference type="InterPro" id="IPR036890">
    <property type="entry name" value="HATPase_C_sf"/>
</dbReference>
<organism evidence="1 2">
    <name type="scientific">Nocardia bhagyanarayanae</name>
    <dbReference type="NCBI Taxonomy" id="1215925"/>
    <lineage>
        <taxon>Bacteria</taxon>
        <taxon>Bacillati</taxon>
        <taxon>Actinomycetota</taxon>
        <taxon>Actinomycetes</taxon>
        <taxon>Mycobacteriales</taxon>
        <taxon>Nocardiaceae</taxon>
        <taxon>Nocardia</taxon>
    </lineage>
</organism>
<evidence type="ECO:0000313" key="2">
    <source>
        <dbReference type="Proteomes" id="UP000316331"/>
    </source>
</evidence>
<reference evidence="1 2" key="1">
    <citation type="submission" date="2019-06" db="EMBL/GenBank/DDBJ databases">
        <title>Sequencing the genomes of 1000 actinobacteria strains.</title>
        <authorList>
            <person name="Klenk H.-P."/>
        </authorList>
    </citation>
    <scope>NUCLEOTIDE SEQUENCE [LARGE SCALE GENOMIC DNA]</scope>
    <source>
        <strain evidence="1 2">DSM 103495</strain>
    </source>
</reference>
<dbReference type="SUPFAM" id="SSF55874">
    <property type="entry name" value="ATPase domain of HSP90 chaperone/DNA topoisomerase II/histidine kinase"/>
    <property type="match status" value="1"/>
</dbReference>
<evidence type="ECO:0008006" key="3">
    <source>
        <dbReference type="Google" id="ProtNLM"/>
    </source>
</evidence>
<keyword evidence="2" id="KW-1185">Reference proteome</keyword>
<sequence>MGKKDEMAAMTTSLRGRVKNTGLPKSHALLPLLEAVVNGIQAIDARFEEDRSQGRLDVRIVRSPQVGFDLGITGPGRTPLEPIIGFVVTDNGVGFTAENMKSFETLDSDYKSADGCRGVGRLLWLKAFSKVVVKSTYEGEDGTLQGRQFRFSVEREVEPIEPAETLDDTGTIVELDGFGAAYQKSAHKTAGAIAREVFEHCIWYFLRPGGAPEIRVVDDGETVLLRELMDEFVYSEMPTKTIDVKGEKFDMVNLCLKSSTRNQTPRLYWCAASRVVTEENITGKVPGLYGRLKDENGADFTYVCYLASDYLDANVRADRTAFDIDDTIEGNTIEGEITLADVRTAVLAEIEILLANELAAARDEGKSRVNDYVSNHSPRYRPLLKRMESLGLTVDPSMKNTELEAVLHRELQKLEAETLAETQQIFAEDGAERPADYQERLDEYLAKITDINQSDLAAYVARRRVILEVLAKLIRSNDEGKYCREDEIHNLLIPMRKDSNEIGTDASNLWIIDERLAFHDYLASDKTFNSMPITDSKSAKEPDIIATRLAGSAVLAAERQSVPLSSIVVVEIKRPMRTDASEDNNPIDQCLGYVKQIREGGAKTSDGRPIPKSEEAPAFCYIIADLTPKMIDRCELASLRPTQDGLAYFGFNDARRVYIEVISFDGLVNGATERNRAFFDRLGLPASR</sequence>
<accession>A0A543EVX1</accession>
<gene>
    <name evidence="1" type="ORF">FB390_5900</name>
</gene>
<name>A0A543EVX1_9NOCA</name>